<comment type="caution">
    <text evidence="9">The sequence shown here is derived from an EMBL/GenBank/DDBJ whole genome shotgun (WGS) entry which is preliminary data.</text>
</comment>
<feature type="transmembrane region" description="Helical" evidence="7">
    <location>
        <begin position="389"/>
        <end position="408"/>
    </location>
</feature>
<evidence type="ECO:0000256" key="3">
    <source>
        <dbReference type="ARBA" id="ARBA00022692"/>
    </source>
</evidence>
<feature type="transmembrane region" description="Helical" evidence="7">
    <location>
        <begin position="247"/>
        <end position="266"/>
    </location>
</feature>
<dbReference type="OMA" id="GIIIFEI"/>
<evidence type="ECO:0000256" key="7">
    <source>
        <dbReference type="SAM" id="Phobius"/>
    </source>
</evidence>
<evidence type="ECO:0000256" key="5">
    <source>
        <dbReference type="ARBA" id="ARBA00023136"/>
    </source>
</evidence>
<dbReference type="AlphaFoldDB" id="A0AA91SZL1"/>
<evidence type="ECO:0000313" key="9">
    <source>
        <dbReference type="EMBL" id="OVF04474.1"/>
    </source>
</evidence>
<dbReference type="PANTHER" id="PTHR23501:SF198">
    <property type="entry name" value="AZOLE RESISTANCE PROTEIN 1-RELATED"/>
    <property type="match status" value="1"/>
</dbReference>
<feature type="transmembrane region" description="Helical" evidence="7">
    <location>
        <begin position="333"/>
        <end position="354"/>
    </location>
</feature>
<evidence type="ECO:0000256" key="1">
    <source>
        <dbReference type="ARBA" id="ARBA00004141"/>
    </source>
</evidence>
<feature type="transmembrane region" description="Helical" evidence="7">
    <location>
        <begin position="121"/>
        <end position="144"/>
    </location>
</feature>
<dbReference type="PROSITE" id="PS50850">
    <property type="entry name" value="MFS"/>
    <property type="match status" value="1"/>
</dbReference>
<feature type="transmembrane region" description="Helical" evidence="7">
    <location>
        <begin position="21"/>
        <end position="40"/>
    </location>
</feature>
<protein>
    <submittedName>
        <fullName evidence="9">Vacuolar basic amino acid transporter</fullName>
    </submittedName>
</protein>
<comment type="similarity">
    <text evidence="2">Belongs to the major facilitator superfamily.</text>
</comment>
<dbReference type="GO" id="GO:0022857">
    <property type="term" value="F:transmembrane transporter activity"/>
    <property type="evidence" value="ECO:0007669"/>
    <property type="project" value="InterPro"/>
</dbReference>
<dbReference type="KEGG" id="clus:A9F13_27g00132"/>
<dbReference type="PRINTS" id="PR01036">
    <property type="entry name" value="TCRTETB"/>
</dbReference>
<feature type="transmembrane region" description="Helical" evidence="7">
    <location>
        <begin position="505"/>
        <end position="523"/>
    </location>
</feature>
<feature type="domain" description="Major facilitator superfamily (MFS) profile" evidence="8">
    <location>
        <begin position="27"/>
        <end position="527"/>
    </location>
</feature>
<evidence type="ECO:0000259" key="8">
    <source>
        <dbReference type="PROSITE" id="PS50850"/>
    </source>
</evidence>
<feature type="transmembrane region" description="Helical" evidence="7">
    <location>
        <begin position="150"/>
        <end position="173"/>
    </location>
</feature>
<organism evidence="9 10">
    <name type="scientific">Clavispora lusitaniae</name>
    <name type="common">Candida lusitaniae</name>
    <dbReference type="NCBI Taxonomy" id="36911"/>
    <lineage>
        <taxon>Eukaryota</taxon>
        <taxon>Fungi</taxon>
        <taxon>Dikarya</taxon>
        <taxon>Ascomycota</taxon>
        <taxon>Saccharomycotina</taxon>
        <taxon>Pichiomycetes</taxon>
        <taxon>Metschnikowiaceae</taxon>
        <taxon>Clavispora</taxon>
    </lineage>
</organism>
<keyword evidence="4 7" id="KW-1133">Transmembrane helix</keyword>
<accession>A0AA91SZL1</accession>
<dbReference type="InterPro" id="IPR011701">
    <property type="entry name" value="MFS"/>
</dbReference>
<sequence length="590" mass="63094">MKFLQSDAGDGTHAKDHYVHGMRLVLILVSIVATLFISALDQTIVSTLLVDIATHFDSFSRVGWLTTGYMLPMTCLAPSYGKLAVAFGRKYTLAAAIVIFEIGSLVAALSTSMDMLIGGRVVQGIGGGAIQAVSVVVLSETVAINRRALAMSLIGVTFTVASVCGPFIGGAFATHATWRWCFYINLPVGGAALALLWTVFRPPPPQGSIRAHLREVDWIGTCLVAAGLVLVLLALTWGGIEHPWDSAQVIVCFVIGGLVLVVWAAWNQGIRPPALASIPALLDPRVVLVPQILAAAASSSFAFAFFMGLMNYLAIYFQVVHNASAWQSGVDMLPFIITVSVASALNGVFIRFTYFIKVPFMASAILGPIGVGLLLLLGRHVPLGKRIGLLIPAGISVGLMFQSSLMSAQLKAPGHVPGSMITATVFINFAKTLGGVIGVVTSQLMLMERGERYLSAARASSPELASSLNAPISAVLQSPSLIWHLPPTARDIVLDEFLRALHDVFYLNLAFASMALVLTIFSTNERIPRGDQIAYNDDEEKADKSDEKASEHEGELRDHRESRPLTQIESQSSASPPLPTPTASPEKILL</sequence>
<reference evidence="9 10" key="1">
    <citation type="submission" date="2017-04" db="EMBL/GenBank/DDBJ databases">
        <title>Draft genome of the yeast Clavispora lusitaniae type strain CBS 6936.</title>
        <authorList>
            <person name="Durrens P."/>
            <person name="Klopp C."/>
            <person name="Biteau N."/>
            <person name="Fitton-Ouhabi V."/>
            <person name="Dementhon K."/>
            <person name="Accoceberry I."/>
            <person name="Sherman D.J."/>
            <person name="Noel T."/>
        </authorList>
    </citation>
    <scope>NUCLEOTIDE SEQUENCE [LARGE SCALE GENOMIC DNA]</scope>
    <source>
        <strain evidence="9 10">CBS 6936</strain>
    </source>
</reference>
<evidence type="ECO:0000256" key="6">
    <source>
        <dbReference type="SAM" id="MobiDB-lite"/>
    </source>
</evidence>
<name>A0AA91SZL1_CLALS</name>
<proteinExistence type="inferred from homology"/>
<dbReference type="GO" id="GO:0005886">
    <property type="term" value="C:plasma membrane"/>
    <property type="evidence" value="ECO:0007669"/>
    <property type="project" value="TreeGrafter"/>
</dbReference>
<feature type="transmembrane region" description="Helical" evidence="7">
    <location>
        <begin position="360"/>
        <end position="377"/>
    </location>
</feature>
<dbReference type="Gene3D" id="1.20.1720.10">
    <property type="entry name" value="Multidrug resistance protein D"/>
    <property type="match status" value="1"/>
</dbReference>
<feature type="transmembrane region" description="Helical" evidence="7">
    <location>
        <begin position="286"/>
        <end position="313"/>
    </location>
</feature>
<feature type="transmembrane region" description="Helical" evidence="7">
    <location>
        <begin position="180"/>
        <end position="198"/>
    </location>
</feature>
<keyword evidence="3 7" id="KW-0812">Transmembrane</keyword>
<gene>
    <name evidence="9" type="ORF">A9F13_27g00132</name>
</gene>
<feature type="transmembrane region" description="Helical" evidence="7">
    <location>
        <begin position="91"/>
        <end position="109"/>
    </location>
</feature>
<feature type="compositionally biased region" description="Basic and acidic residues" evidence="6">
    <location>
        <begin position="541"/>
        <end position="563"/>
    </location>
</feature>
<dbReference type="SUPFAM" id="SSF103473">
    <property type="entry name" value="MFS general substrate transporter"/>
    <property type="match status" value="1"/>
</dbReference>
<comment type="subcellular location">
    <subcellularLocation>
        <location evidence="1">Membrane</location>
        <topology evidence="1">Multi-pass membrane protein</topology>
    </subcellularLocation>
</comment>
<dbReference type="CDD" id="cd17502">
    <property type="entry name" value="MFS_Azr1_MDR_like"/>
    <property type="match status" value="1"/>
</dbReference>
<evidence type="ECO:0000256" key="4">
    <source>
        <dbReference type="ARBA" id="ARBA00022989"/>
    </source>
</evidence>
<keyword evidence="5 7" id="KW-0472">Membrane</keyword>
<dbReference type="InterPro" id="IPR020846">
    <property type="entry name" value="MFS_dom"/>
</dbReference>
<dbReference type="EMBL" id="LYUB02000027">
    <property type="protein sequence ID" value="OVF04474.1"/>
    <property type="molecule type" value="Genomic_DNA"/>
</dbReference>
<dbReference type="InterPro" id="IPR036259">
    <property type="entry name" value="MFS_trans_sf"/>
</dbReference>
<evidence type="ECO:0000256" key="2">
    <source>
        <dbReference type="ARBA" id="ARBA00008335"/>
    </source>
</evidence>
<dbReference type="Proteomes" id="UP000195602">
    <property type="component" value="Unassembled WGS sequence"/>
</dbReference>
<evidence type="ECO:0000313" key="10">
    <source>
        <dbReference type="Proteomes" id="UP000195602"/>
    </source>
</evidence>
<dbReference type="PANTHER" id="PTHR23501">
    <property type="entry name" value="MAJOR FACILITATOR SUPERFAMILY"/>
    <property type="match status" value="1"/>
</dbReference>
<feature type="transmembrane region" description="Helical" evidence="7">
    <location>
        <begin position="420"/>
        <end position="446"/>
    </location>
</feature>
<feature type="region of interest" description="Disordered" evidence="6">
    <location>
        <begin position="532"/>
        <end position="590"/>
    </location>
</feature>
<dbReference type="Pfam" id="PF07690">
    <property type="entry name" value="MFS_1"/>
    <property type="match status" value="1"/>
</dbReference>
<feature type="transmembrane region" description="Helical" evidence="7">
    <location>
        <begin position="218"/>
        <end position="240"/>
    </location>
</feature>